<proteinExistence type="predicted"/>
<name>A0A383BQN8_9ZZZZ</name>
<dbReference type="InterPro" id="IPR029062">
    <property type="entry name" value="Class_I_gatase-like"/>
</dbReference>
<gene>
    <name evidence="1" type="ORF">METZ01_LOCUS475078</name>
</gene>
<feature type="non-terminal residue" evidence="1">
    <location>
        <position position="85"/>
    </location>
</feature>
<sequence length="85" mass="9897">VRICILHIGTTNPNQKSKHAPSPDRFRNLLSPLLPEAQWFTVNCINGKVPEQPDQFDSYLITGGEYSVYDEYDWQHELFDFIRSV</sequence>
<feature type="non-terminal residue" evidence="1">
    <location>
        <position position="1"/>
    </location>
</feature>
<evidence type="ECO:0008006" key="2">
    <source>
        <dbReference type="Google" id="ProtNLM"/>
    </source>
</evidence>
<dbReference type="EMBL" id="UINC01202427">
    <property type="protein sequence ID" value="SVE22224.1"/>
    <property type="molecule type" value="Genomic_DNA"/>
</dbReference>
<reference evidence="1" key="1">
    <citation type="submission" date="2018-05" db="EMBL/GenBank/DDBJ databases">
        <authorList>
            <person name="Lanie J.A."/>
            <person name="Ng W.-L."/>
            <person name="Kazmierczak K.M."/>
            <person name="Andrzejewski T.M."/>
            <person name="Davidsen T.M."/>
            <person name="Wayne K.J."/>
            <person name="Tettelin H."/>
            <person name="Glass J.I."/>
            <person name="Rusch D."/>
            <person name="Podicherti R."/>
            <person name="Tsui H.-C.T."/>
            <person name="Winkler M.E."/>
        </authorList>
    </citation>
    <scope>NUCLEOTIDE SEQUENCE</scope>
</reference>
<protein>
    <recommendedName>
        <fullName evidence="2">Glutamine amidotransferase domain-containing protein</fullName>
    </recommendedName>
</protein>
<organism evidence="1">
    <name type="scientific">marine metagenome</name>
    <dbReference type="NCBI Taxonomy" id="408172"/>
    <lineage>
        <taxon>unclassified sequences</taxon>
        <taxon>metagenomes</taxon>
        <taxon>ecological metagenomes</taxon>
    </lineage>
</organism>
<dbReference type="Gene3D" id="3.40.50.880">
    <property type="match status" value="1"/>
</dbReference>
<dbReference type="AlphaFoldDB" id="A0A383BQN8"/>
<evidence type="ECO:0000313" key="1">
    <source>
        <dbReference type="EMBL" id="SVE22224.1"/>
    </source>
</evidence>
<dbReference type="SUPFAM" id="SSF52317">
    <property type="entry name" value="Class I glutamine amidotransferase-like"/>
    <property type="match status" value="1"/>
</dbReference>
<accession>A0A383BQN8</accession>